<comment type="subcellular location">
    <subcellularLocation>
        <location evidence="4">Secreted</location>
        <location evidence="4">Extracellular space</location>
        <location evidence="4">Apoplast</location>
    </subcellularLocation>
</comment>
<dbReference type="Pfam" id="PF03018">
    <property type="entry name" value="Dirigent"/>
    <property type="match status" value="1"/>
</dbReference>
<comment type="caution">
    <text evidence="5">The sequence shown here is derived from an EMBL/GenBank/DDBJ whole genome shotgun (WGS) entry which is preliminary data.</text>
</comment>
<dbReference type="GO" id="GO:0048046">
    <property type="term" value="C:apoplast"/>
    <property type="evidence" value="ECO:0007669"/>
    <property type="project" value="UniProtKB-SubCell"/>
</dbReference>
<name>A0ABD1HDR3_SALDI</name>
<comment type="similarity">
    <text evidence="1 4">Belongs to the plant dirigent protein family.</text>
</comment>
<evidence type="ECO:0000313" key="5">
    <source>
        <dbReference type="EMBL" id="KAL1554572.1"/>
    </source>
</evidence>
<evidence type="ECO:0000256" key="3">
    <source>
        <dbReference type="ARBA" id="ARBA00022525"/>
    </source>
</evidence>
<dbReference type="Proteomes" id="UP001567538">
    <property type="component" value="Unassembled WGS sequence"/>
</dbReference>
<evidence type="ECO:0000313" key="6">
    <source>
        <dbReference type="Proteomes" id="UP001567538"/>
    </source>
</evidence>
<dbReference type="Gene3D" id="2.40.480.10">
    <property type="entry name" value="Allene oxide cyclase-like"/>
    <property type="match status" value="1"/>
</dbReference>
<proteinExistence type="inferred from homology"/>
<dbReference type="InterPro" id="IPR004265">
    <property type="entry name" value="Dirigent"/>
</dbReference>
<dbReference type="AlphaFoldDB" id="A0ABD1HDR3"/>
<accession>A0ABD1HDR3</accession>
<keyword evidence="6" id="KW-1185">Reference proteome</keyword>
<dbReference type="PANTHER" id="PTHR21495">
    <property type="entry name" value="NUCLEOPORIN-RELATED"/>
    <property type="match status" value="1"/>
</dbReference>
<protein>
    <recommendedName>
        <fullName evidence="4">Dirigent protein</fullName>
    </recommendedName>
</protein>
<comment type="function">
    <text evidence="4">Dirigent proteins impart stereoselectivity on the phenoxy radical-coupling reaction, yielding optically active lignans from two molecules of coniferyl alcohol in the biosynthesis of lignans, flavonolignans, and alkaloids and thus plays a central role in plant secondary metabolism.</text>
</comment>
<gene>
    <name evidence="5" type="ORF">AAHA92_15117</name>
</gene>
<feature type="chain" id="PRO_5044527335" description="Dirigent protein" evidence="4">
    <location>
        <begin position="24"/>
        <end position="180"/>
    </location>
</feature>
<comment type="subunit">
    <text evidence="2 4">Homodimer.</text>
</comment>
<keyword evidence="3 4" id="KW-0964">Secreted</keyword>
<keyword evidence="4" id="KW-0732">Signal</keyword>
<evidence type="ECO:0000256" key="1">
    <source>
        <dbReference type="ARBA" id="ARBA00010746"/>
    </source>
</evidence>
<keyword evidence="4" id="KW-0052">Apoplast</keyword>
<reference evidence="5 6" key="1">
    <citation type="submission" date="2024-06" db="EMBL/GenBank/DDBJ databases">
        <title>A chromosome level genome sequence of Diviner's sage (Salvia divinorum).</title>
        <authorList>
            <person name="Ford S.A."/>
            <person name="Ro D.-K."/>
            <person name="Ness R.W."/>
            <person name="Phillips M.A."/>
        </authorList>
    </citation>
    <scope>NUCLEOTIDE SEQUENCE [LARGE SCALE GENOMIC DNA]</scope>
    <source>
        <strain evidence="5">SAF-2024a</strain>
        <tissue evidence="5">Leaf</tissue>
    </source>
</reference>
<organism evidence="5 6">
    <name type="scientific">Salvia divinorum</name>
    <name type="common">Maria pastora</name>
    <name type="synonym">Diviner's sage</name>
    <dbReference type="NCBI Taxonomy" id="28513"/>
    <lineage>
        <taxon>Eukaryota</taxon>
        <taxon>Viridiplantae</taxon>
        <taxon>Streptophyta</taxon>
        <taxon>Embryophyta</taxon>
        <taxon>Tracheophyta</taxon>
        <taxon>Spermatophyta</taxon>
        <taxon>Magnoliopsida</taxon>
        <taxon>eudicotyledons</taxon>
        <taxon>Gunneridae</taxon>
        <taxon>Pentapetalae</taxon>
        <taxon>asterids</taxon>
        <taxon>lamiids</taxon>
        <taxon>Lamiales</taxon>
        <taxon>Lamiaceae</taxon>
        <taxon>Nepetoideae</taxon>
        <taxon>Mentheae</taxon>
        <taxon>Salviinae</taxon>
        <taxon>Salvia</taxon>
        <taxon>Salvia subgen. Calosphace</taxon>
    </lineage>
</organism>
<evidence type="ECO:0000256" key="2">
    <source>
        <dbReference type="ARBA" id="ARBA00011738"/>
    </source>
</evidence>
<dbReference type="GO" id="GO:0009699">
    <property type="term" value="P:phenylpropanoid biosynthetic process"/>
    <property type="evidence" value="ECO:0007669"/>
    <property type="project" value="UniProtKB-ARBA"/>
</dbReference>
<evidence type="ECO:0000256" key="4">
    <source>
        <dbReference type="RuleBase" id="RU363099"/>
    </source>
</evidence>
<dbReference type="InterPro" id="IPR044859">
    <property type="entry name" value="Allene_oxi_cyc_Dirigent"/>
</dbReference>
<sequence>MAKAPTFSLISILSLGICLPTNSQNTKLSNTQAERTHLHFYAHKALRGDVTAVVVAQAATSNTYRYRFGEMTVFDDRLTEGPNLSSRVVGRAQGMYASADISNPAYLSVYNLVFTEWGLNGSTLSILGRYASLSAERELPVVGGTRNFRFARGHARIRTYLDDLETGRSVDEYDVYVMHS</sequence>
<dbReference type="EMBL" id="JBEAFC010000006">
    <property type="protein sequence ID" value="KAL1554572.1"/>
    <property type="molecule type" value="Genomic_DNA"/>
</dbReference>
<feature type="signal peptide" evidence="4">
    <location>
        <begin position="1"/>
        <end position="23"/>
    </location>
</feature>